<dbReference type="OrthoDB" id="9109169at2"/>
<keyword evidence="2" id="KW-1185">Reference proteome</keyword>
<evidence type="ECO:0000313" key="2">
    <source>
        <dbReference type="Proteomes" id="UP000179860"/>
    </source>
</evidence>
<keyword evidence="1" id="KW-0614">Plasmid</keyword>
<geneLocation type="plasmid" evidence="1 2">
    <name>pl2WSM5005</name>
</geneLocation>
<gene>
    <name evidence="1" type="ORF">BJG93_33070</name>
</gene>
<name>A0A1I9YUS5_9BURK</name>
<dbReference type="AlphaFoldDB" id="A0A1I9YUS5"/>
<dbReference type="Proteomes" id="UP000179860">
    <property type="component" value="Plasmid pl2WSM5005"/>
</dbReference>
<reference evidence="1" key="1">
    <citation type="submission" date="2016-09" db="EMBL/GenBank/DDBJ databases">
        <title>The Complete Genome of Burkholderia sprentiae wsm5005.</title>
        <authorList>
            <person name="De Meyer S."/>
            <person name="Wang P."/>
            <person name="Terpolilli J."/>
        </authorList>
    </citation>
    <scope>NUCLEOTIDE SEQUENCE [LARGE SCALE GENOMIC DNA]</scope>
    <source>
        <strain evidence="1">WSM5005</strain>
        <plasmid evidence="1">pl2WSM5005</plasmid>
    </source>
</reference>
<accession>A0A1I9YUS5</accession>
<protein>
    <submittedName>
        <fullName evidence="1">Uncharacterized protein</fullName>
    </submittedName>
</protein>
<dbReference type="EMBL" id="CP017565">
    <property type="protein sequence ID" value="APA90633.1"/>
    <property type="molecule type" value="Genomic_DNA"/>
</dbReference>
<reference evidence="1" key="2">
    <citation type="submission" date="2021-06" db="EMBL/GenBank/DDBJ databases">
        <authorList>
            <person name="Rogers T.H."/>
            <person name="Ramsay J.P."/>
            <person name="Wang P."/>
            <person name="Terpolilli J."/>
        </authorList>
    </citation>
    <scope>NUCLEOTIDE SEQUENCE</scope>
    <source>
        <strain evidence="1">WSM5005</strain>
        <plasmid evidence="1">pl2WSM5005</plasmid>
    </source>
</reference>
<dbReference type="KEGG" id="pspw:BJG93_33070"/>
<evidence type="ECO:0000313" key="1">
    <source>
        <dbReference type="EMBL" id="APA90633.1"/>
    </source>
</evidence>
<sequence>MRPFKVLVGGFAIVATNGAEGGRQPVGKSDAVAFDVIDRKAAGNTKYASRDQTFTDAWDFCTRRLAIVAASRPH</sequence>
<organism evidence="1 2">
    <name type="scientific">Paraburkholderia sprentiae WSM5005</name>
    <dbReference type="NCBI Taxonomy" id="754502"/>
    <lineage>
        <taxon>Bacteria</taxon>
        <taxon>Pseudomonadati</taxon>
        <taxon>Pseudomonadota</taxon>
        <taxon>Betaproteobacteria</taxon>
        <taxon>Burkholderiales</taxon>
        <taxon>Burkholderiaceae</taxon>
        <taxon>Paraburkholderia</taxon>
    </lineage>
</organism>
<proteinExistence type="predicted"/>